<dbReference type="InterPro" id="IPR015424">
    <property type="entry name" value="PyrdxlP-dep_Trfase"/>
</dbReference>
<evidence type="ECO:0000313" key="5">
    <source>
        <dbReference type="EMBL" id="MBI5252028.1"/>
    </source>
</evidence>
<evidence type="ECO:0000313" key="6">
    <source>
        <dbReference type="Proteomes" id="UP000807825"/>
    </source>
</evidence>
<dbReference type="PIRSF" id="PIRSF000390">
    <property type="entry name" value="PLP_StrS"/>
    <property type="match status" value="1"/>
</dbReference>
<feature type="modified residue" description="N6-(pyridoxal phosphate)lysine" evidence="3">
    <location>
        <position position="168"/>
    </location>
</feature>
<dbReference type="InterPro" id="IPR015422">
    <property type="entry name" value="PyrdxlP-dep_Trfase_small"/>
</dbReference>
<dbReference type="CDD" id="cd00616">
    <property type="entry name" value="AHBA_syn"/>
    <property type="match status" value="1"/>
</dbReference>
<comment type="similarity">
    <text evidence="1 4">Belongs to the DegT/DnrJ/EryC1 family.</text>
</comment>
<proteinExistence type="inferred from homology"/>
<evidence type="ECO:0000256" key="2">
    <source>
        <dbReference type="PIRSR" id="PIRSR000390-1"/>
    </source>
</evidence>
<dbReference type="AlphaFoldDB" id="A0A9D6Z2B9"/>
<dbReference type="Gene3D" id="3.90.1150.10">
    <property type="entry name" value="Aspartate Aminotransferase, domain 1"/>
    <property type="match status" value="1"/>
</dbReference>
<protein>
    <submittedName>
        <fullName evidence="5">DegT/DnrJ/EryC1/StrS family aminotransferase</fullName>
    </submittedName>
</protein>
<dbReference type="GO" id="GO:0008483">
    <property type="term" value="F:transaminase activity"/>
    <property type="evidence" value="ECO:0007669"/>
    <property type="project" value="UniProtKB-KW"/>
</dbReference>
<organism evidence="5 6">
    <name type="scientific">Desulfomonile tiedjei</name>
    <dbReference type="NCBI Taxonomy" id="2358"/>
    <lineage>
        <taxon>Bacteria</taxon>
        <taxon>Pseudomonadati</taxon>
        <taxon>Thermodesulfobacteriota</taxon>
        <taxon>Desulfomonilia</taxon>
        <taxon>Desulfomonilales</taxon>
        <taxon>Desulfomonilaceae</taxon>
        <taxon>Desulfomonile</taxon>
    </lineage>
</organism>
<dbReference type="SUPFAM" id="SSF53383">
    <property type="entry name" value="PLP-dependent transferases"/>
    <property type="match status" value="1"/>
</dbReference>
<evidence type="ECO:0000256" key="4">
    <source>
        <dbReference type="RuleBase" id="RU004508"/>
    </source>
</evidence>
<sequence>QEAVKRVLESGWVSMGPETELFESEFAAYLGSKNAAAVSSGTTALHLALLAAGVGPGDEVITPSLTFVATANAILYVGATPVFADVTGVEDWNISADQIERAITSKTKAVILVHYAGFPCQMDTIRELAESSGLVIIEDAAHAPGAEFQSRKIGTWGKIGCFSFFSNKNMTTAEGGMVVTDDPETAKKLKVLRSHGMTTLTWDRHRGHSFSYDVIETGYNYRMDEIRAALGRVQLAKLEANNQKRRLATLEMRRHLKEYPEISVPFSDKSISDSSCHIFPILLEESELRPGLMAHLKNAGIQTSIHYPPVHRFSTYLGNGRARADGLRITEEIAAREVTLPLFPQILPGQIKSICRELRGFFDHQGTSNHGRTLSSLAEHGKRGFPG</sequence>
<evidence type="ECO:0000256" key="3">
    <source>
        <dbReference type="PIRSR" id="PIRSR000390-2"/>
    </source>
</evidence>
<dbReference type="InterPro" id="IPR015421">
    <property type="entry name" value="PyrdxlP-dep_Trfase_major"/>
</dbReference>
<name>A0A9D6Z2B9_9BACT</name>
<comment type="caution">
    <text evidence="5">The sequence shown here is derived from an EMBL/GenBank/DDBJ whole genome shotgun (WGS) entry which is preliminary data.</text>
</comment>
<evidence type="ECO:0000256" key="1">
    <source>
        <dbReference type="ARBA" id="ARBA00037999"/>
    </source>
</evidence>
<dbReference type="Proteomes" id="UP000807825">
    <property type="component" value="Unassembled WGS sequence"/>
</dbReference>
<keyword evidence="5" id="KW-0808">Transferase</keyword>
<dbReference type="EMBL" id="JACRDE010000554">
    <property type="protein sequence ID" value="MBI5252028.1"/>
    <property type="molecule type" value="Genomic_DNA"/>
</dbReference>
<keyword evidence="5" id="KW-0032">Aminotransferase</keyword>
<dbReference type="InterPro" id="IPR000653">
    <property type="entry name" value="DegT/StrS_aminotransferase"/>
</dbReference>
<feature type="active site" description="Proton acceptor" evidence="2">
    <location>
        <position position="168"/>
    </location>
</feature>
<dbReference type="GO" id="GO:0000271">
    <property type="term" value="P:polysaccharide biosynthetic process"/>
    <property type="evidence" value="ECO:0007669"/>
    <property type="project" value="TreeGrafter"/>
</dbReference>
<dbReference type="Gene3D" id="3.40.640.10">
    <property type="entry name" value="Type I PLP-dependent aspartate aminotransferase-like (Major domain)"/>
    <property type="match status" value="1"/>
</dbReference>
<reference evidence="5" key="1">
    <citation type="submission" date="2020-07" db="EMBL/GenBank/DDBJ databases">
        <title>Huge and variable diversity of episymbiotic CPR bacteria and DPANN archaea in groundwater ecosystems.</title>
        <authorList>
            <person name="He C.Y."/>
            <person name="Keren R."/>
            <person name="Whittaker M."/>
            <person name="Farag I.F."/>
            <person name="Doudna J."/>
            <person name="Cate J.H.D."/>
            <person name="Banfield J.F."/>
        </authorList>
    </citation>
    <scope>NUCLEOTIDE SEQUENCE</scope>
    <source>
        <strain evidence="5">NC_groundwater_1664_Pr3_B-0.1um_52_9</strain>
    </source>
</reference>
<keyword evidence="3 4" id="KW-0663">Pyridoxal phosphate</keyword>
<dbReference type="PANTHER" id="PTHR30244">
    <property type="entry name" value="TRANSAMINASE"/>
    <property type="match status" value="1"/>
</dbReference>
<feature type="non-terminal residue" evidence="5">
    <location>
        <position position="1"/>
    </location>
</feature>
<dbReference type="PANTHER" id="PTHR30244:SF34">
    <property type="entry name" value="DTDP-4-AMINO-4,6-DIDEOXYGALACTOSE TRANSAMINASE"/>
    <property type="match status" value="1"/>
</dbReference>
<dbReference type="GO" id="GO:0030170">
    <property type="term" value="F:pyridoxal phosphate binding"/>
    <property type="evidence" value="ECO:0007669"/>
    <property type="project" value="TreeGrafter"/>
</dbReference>
<gene>
    <name evidence="5" type="ORF">HY912_21245</name>
</gene>
<accession>A0A9D6Z2B9</accession>
<dbReference type="Pfam" id="PF01041">
    <property type="entry name" value="DegT_DnrJ_EryC1"/>
    <property type="match status" value="1"/>
</dbReference>